<sequence>MRHNRKSPTLILISIALFLAFSYPLISIANKPAFLYGKPVLYLYVFIIWLTGILLLYLAADRSGRKNRDHE</sequence>
<evidence type="ECO:0008006" key="4">
    <source>
        <dbReference type="Google" id="ProtNLM"/>
    </source>
</evidence>
<evidence type="ECO:0000313" key="2">
    <source>
        <dbReference type="EMBL" id="MBC6491106.1"/>
    </source>
</evidence>
<proteinExistence type="predicted"/>
<protein>
    <recommendedName>
        <fullName evidence="4">DUF3311 domain-containing protein</fullName>
    </recommendedName>
</protein>
<organism evidence="2 3">
    <name type="scientific">Flavihumibacter stibioxidans</name>
    <dbReference type="NCBI Taxonomy" id="1834163"/>
    <lineage>
        <taxon>Bacteria</taxon>
        <taxon>Pseudomonadati</taxon>
        <taxon>Bacteroidota</taxon>
        <taxon>Chitinophagia</taxon>
        <taxon>Chitinophagales</taxon>
        <taxon>Chitinophagaceae</taxon>
        <taxon>Flavihumibacter</taxon>
    </lineage>
</organism>
<dbReference type="EMBL" id="MBUA01000012">
    <property type="protein sequence ID" value="MBC6491106.1"/>
    <property type="molecule type" value="Genomic_DNA"/>
</dbReference>
<evidence type="ECO:0000256" key="1">
    <source>
        <dbReference type="SAM" id="Phobius"/>
    </source>
</evidence>
<feature type="transmembrane region" description="Helical" evidence="1">
    <location>
        <begin position="39"/>
        <end position="60"/>
    </location>
</feature>
<reference evidence="2 3" key="1">
    <citation type="submission" date="2016-07" db="EMBL/GenBank/DDBJ databases">
        <title>Genome analysis of Flavihumibacter stibioxidans YS-17.</title>
        <authorList>
            <person name="Shi K."/>
            <person name="Han Y."/>
            <person name="Wang G."/>
        </authorList>
    </citation>
    <scope>NUCLEOTIDE SEQUENCE [LARGE SCALE GENOMIC DNA]</scope>
    <source>
        <strain evidence="2 3">YS-17</strain>
    </source>
</reference>
<keyword evidence="1" id="KW-0812">Transmembrane</keyword>
<dbReference type="RefSeq" id="WP_187256430.1">
    <property type="nucleotide sequence ID" value="NZ_JBHULF010000014.1"/>
</dbReference>
<accession>A0ABR7M8Z7</accession>
<dbReference type="Proteomes" id="UP000765802">
    <property type="component" value="Unassembled WGS sequence"/>
</dbReference>
<comment type="caution">
    <text evidence="2">The sequence shown here is derived from an EMBL/GenBank/DDBJ whole genome shotgun (WGS) entry which is preliminary data.</text>
</comment>
<keyword evidence="3" id="KW-1185">Reference proteome</keyword>
<keyword evidence="1" id="KW-0472">Membrane</keyword>
<keyword evidence="1" id="KW-1133">Transmembrane helix</keyword>
<gene>
    <name evidence="2" type="ORF">BC349_08690</name>
</gene>
<name>A0ABR7M8Z7_9BACT</name>
<evidence type="ECO:0000313" key="3">
    <source>
        <dbReference type="Proteomes" id="UP000765802"/>
    </source>
</evidence>